<evidence type="ECO:0008006" key="3">
    <source>
        <dbReference type="Google" id="ProtNLM"/>
    </source>
</evidence>
<protein>
    <recommendedName>
        <fullName evidence="3">ATP-dependent DNA ligase</fullName>
    </recommendedName>
</protein>
<comment type="caution">
    <text evidence="1">The sequence shown here is derived from an EMBL/GenBank/DDBJ whole genome shotgun (WGS) entry which is preliminary data.</text>
</comment>
<evidence type="ECO:0000313" key="2">
    <source>
        <dbReference type="Proteomes" id="UP001180724"/>
    </source>
</evidence>
<dbReference type="Proteomes" id="UP001180724">
    <property type="component" value="Unassembled WGS sequence"/>
</dbReference>
<dbReference type="RefSeq" id="WP_311583700.1">
    <property type="nucleotide sequence ID" value="NZ_JAVRFH010000071.1"/>
</dbReference>
<sequence length="155" mass="16791">MPVDDRPGCGARVAGVDGAGLEELCFKRLDEPYVEGTRWRKYKVRVTPEAIIGAVTGSAAAPRPVLLGRHDAAGRLQYTRRTTMLSQAAGRALAGELTPPRGAHLWEGWTFSAGRGIGRRPHLLTTLRRTNGVGLADDGPSPHRLFDVVDDLWPS</sequence>
<proteinExistence type="predicted"/>
<evidence type="ECO:0000313" key="1">
    <source>
        <dbReference type="EMBL" id="MDT0615709.1"/>
    </source>
</evidence>
<gene>
    <name evidence="1" type="ORF">RM812_36810</name>
</gene>
<reference evidence="1" key="1">
    <citation type="submission" date="2024-05" db="EMBL/GenBank/DDBJ databases">
        <title>30 novel species of actinomycetes from the DSMZ collection.</title>
        <authorList>
            <person name="Nouioui I."/>
        </authorList>
    </citation>
    <scope>NUCLEOTIDE SEQUENCE</scope>
    <source>
        <strain evidence="1">DSM 40712</strain>
    </source>
</reference>
<keyword evidence="2" id="KW-1185">Reference proteome</keyword>
<organism evidence="1 2">
    <name type="scientific">Streptomyces lancefieldiae</name>
    <dbReference type="NCBI Taxonomy" id="3075520"/>
    <lineage>
        <taxon>Bacteria</taxon>
        <taxon>Bacillati</taxon>
        <taxon>Actinomycetota</taxon>
        <taxon>Actinomycetes</taxon>
        <taxon>Kitasatosporales</taxon>
        <taxon>Streptomycetaceae</taxon>
        <taxon>Streptomyces</taxon>
    </lineage>
</organism>
<accession>A0ABU3AZT6</accession>
<name>A0ABU3AZT6_9ACTN</name>
<dbReference type="EMBL" id="JAVRFH010000071">
    <property type="protein sequence ID" value="MDT0615709.1"/>
    <property type="molecule type" value="Genomic_DNA"/>
</dbReference>